<dbReference type="OrthoDB" id="5700253at2"/>
<evidence type="ECO:0000313" key="1">
    <source>
        <dbReference type="EMBL" id="TWT19074.1"/>
    </source>
</evidence>
<accession>A0A5C5TZ59</accession>
<dbReference type="AlphaFoldDB" id="A0A5C5TZ59"/>
<dbReference type="InterPro" id="IPR011989">
    <property type="entry name" value="ARM-like"/>
</dbReference>
<gene>
    <name evidence="1" type="ORF">FQY83_11935</name>
</gene>
<dbReference type="Proteomes" id="UP000319980">
    <property type="component" value="Unassembled WGS sequence"/>
</dbReference>
<protein>
    <recommendedName>
        <fullName evidence="3">HEAT repeat domain-containing protein</fullName>
    </recommendedName>
</protein>
<reference evidence="1 2" key="1">
    <citation type="journal article" date="2008" name="Int. J. Syst. Evol. Microbiol.">
        <title>Luteimonas marina sp. nov., isolated from seawater.</title>
        <authorList>
            <person name="Baik K.S."/>
            <person name="Park S.C."/>
            <person name="Kim M.S."/>
            <person name="Kim E.M."/>
            <person name="Park C."/>
            <person name="Chun J."/>
            <person name="Seong C.N."/>
        </authorList>
    </citation>
    <scope>NUCLEOTIDE SEQUENCE [LARGE SCALE GENOMIC DNA]</scope>
    <source>
        <strain evidence="1 2">FR1330</strain>
    </source>
</reference>
<keyword evidence="2" id="KW-1185">Reference proteome</keyword>
<dbReference type="RefSeq" id="WP_146388189.1">
    <property type="nucleotide sequence ID" value="NZ_VOHK01000005.1"/>
</dbReference>
<comment type="caution">
    <text evidence="1">The sequence shown here is derived from an EMBL/GenBank/DDBJ whole genome shotgun (WGS) entry which is preliminary data.</text>
</comment>
<sequence length="312" mass="33158">MGTPRASLPALALTAALGVGFGVLGTRLADGDARQCPQADGPVLEARIGEREAERARRPAAFASPAVSVPAAAPRDGLGRYADAQGPYGFQNRPDADQLLKDLLTLAWNDRRSFAEKLDDFLAEHPGRDGIAIASKGVFDLGDNRDVLSDSALESLYLDQQDPALKRVLAQVASMRGDNGLIELHIAQAAAGLRSNVPAERQQALVELSRTRHVAAADLAAPLLRDPDTGVVLDALLALRATGNQRHVRLAERLLDHPDESVRWLAMDVVTDLQMLSDQARTRIADNELAAELPPLPLPPAAGPSRCSPAAG</sequence>
<dbReference type="Gene3D" id="1.25.10.10">
    <property type="entry name" value="Leucine-rich Repeat Variant"/>
    <property type="match status" value="1"/>
</dbReference>
<evidence type="ECO:0000313" key="2">
    <source>
        <dbReference type="Proteomes" id="UP000319980"/>
    </source>
</evidence>
<organism evidence="1 2">
    <name type="scientific">Luteimonas marina</name>
    <dbReference type="NCBI Taxonomy" id="488485"/>
    <lineage>
        <taxon>Bacteria</taxon>
        <taxon>Pseudomonadati</taxon>
        <taxon>Pseudomonadota</taxon>
        <taxon>Gammaproteobacteria</taxon>
        <taxon>Lysobacterales</taxon>
        <taxon>Lysobacteraceae</taxon>
        <taxon>Luteimonas</taxon>
    </lineage>
</organism>
<name>A0A5C5TZ59_9GAMM</name>
<dbReference type="InterPro" id="IPR016024">
    <property type="entry name" value="ARM-type_fold"/>
</dbReference>
<evidence type="ECO:0008006" key="3">
    <source>
        <dbReference type="Google" id="ProtNLM"/>
    </source>
</evidence>
<dbReference type="SUPFAM" id="SSF48371">
    <property type="entry name" value="ARM repeat"/>
    <property type="match status" value="1"/>
</dbReference>
<proteinExistence type="predicted"/>
<dbReference type="EMBL" id="VOHK01000005">
    <property type="protein sequence ID" value="TWT19074.1"/>
    <property type="molecule type" value="Genomic_DNA"/>
</dbReference>